<feature type="region of interest" description="Disordered" evidence="1">
    <location>
        <begin position="222"/>
        <end position="253"/>
    </location>
</feature>
<dbReference type="Gene3D" id="2.60.120.260">
    <property type="entry name" value="Galactose-binding domain-like"/>
    <property type="match status" value="1"/>
</dbReference>
<dbReference type="SUPFAM" id="SSF56988">
    <property type="entry name" value="Anthrax protective antigen"/>
    <property type="match status" value="1"/>
</dbReference>
<dbReference type="PROSITE" id="PS51820">
    <property type="entry name" value="PA14"/>
    <property type="match status" value="1"/>
</dbReference>
<name>A0A6J7PSU6_9ZZZZ</name>
<dbReference type="PANTHER" id="PTHR12125">
    <property type="entry name" value="F-BOX ONLY PROTEIN 6-LIKE PROTEIN"/>
    <property type="match status" value="1"/>
</dbReference>
<proteinExistence type="predicted"/>
<dbReference type="InterPro" id="IPR037524">
    <property type="entry name" value="PA14/GLEYA"/>
</dbReference>
<dbReference type="GO" id="GO:0006516">
    <property type="term" value="P:glycoprotein catabolic process"/>
    <property type="evidence" value="ECO:0007669"/>
    <property type="project" value="TreeGrafter"/>
</dbReference>
<dbReference type="PROSITE" id="PS51257">
    <property type="entry name" value="PROKAR_LIPOPROTEIN"/>
    <property type="match status" value="1"/>
</dbReference>
<dbReference type="InterPro" id="IPR039752">
    <property type="entry name" value="F-box_only"/>
</dbReference>
<dbReference type="Pfam" id="PF07691">
    <property type="entry name" value="PA14"/>
    <property type="match status" value="1"/>
</dbReference>
<feature type="transmembrane region" description="Helical" evidence="2">
    <location>
        <begin position="561"/>
        <end position="578"/>
    </location>
</feature>
<accession>A0A6J7PSU6</accession>
<dbReference type="PANTHER" id="PTHR12125:SF5">
    <property type="entry name" value="F-BOX DOMAIN-CONTAINING PROTEIN"/>
    <property type="match status" value="1"/>
</dbReference>
<dbReference type="AlphaFoldDB" id="A0A6J7PSU6"/>
<feature type="compositionally biased region" description="Polar residues" evidence="1">
    <location>
        <begin position="531"/>
        <end position="544"/>
    </location>
</feature>
<feature type="domain" description="FBA" evidence="3">
    <location>
        <begin position="234"/>
        <end position="413"/>
    </location>
</feature>
<dbReference type="EMBL" id="CAFBPC010000107">
    <property type="protein sequence ID" value="CAB5005124.1"/>
    <property type="molecule type" value="Genomic_DNA"/>
</dbReference>
<evidence type="ECO:0000256" key="2">
    <source>
        <dbReference type="SAM" id="Phobius"/>
    </source>
</evidence>
<keyword evidence="2" id="KW-0812">Transmembrane</keyword>
<dbReference type="GO" id="GO:0036503">
    <property type="term" value="P:ERAD pathway"/>
    <property type="evidence" value="ECO:0007669"/>
    <property type="project" value="TreeGrafter"/>
</dbReference>
<evidence type="ECO:0000313" key="5">
    <source>
        <dbReference type="EMBL" id="CAB5005124.1"/>
    </source>
</evidence>
<dbReference type="PROSITE" id="PS51114">
    <property type="entry name" value="FBA"/>
    <property type="match status" value="1"/>
</dbReference>
<dbReference type="GO" id="GO:0061630">
    <property type="term" value="F:ubiquitin protein ligase activity"/>
    <property type="evidence" value="ECO:0007669"/>
    <property type="project" value="TreeGrafter"/>
</dbReference>
<gene>
    <name evidence="5" type="ORF">UFOPK4057_00563</name>
</gene>
<dbReference type="SMART" id="SM01198">
    <property type="entry name" value="FBA"/>
    <property type="match status" value="1"/>
</dbReference>
<evidence type="ECO:0000259" key="3">
    <source>
        <dbReference type="PROSITE" id="PS51114"/>
    </source>
</evidence>
<dbReference type="Pfam" id="PF04300">
    <property type="entry name" value="FBA"/>
    <property type="match status" value="1"/>
</dbReference>
<keyword evidence="2" id="KW-1133">Transmembrane helix</keyword>
<dbReference type="InterPro" id="IPR011658">
    <property type="entry name" value="PA14_dom"/>
</dbReference>
<feature type="region of interest" description="Disordered" evidence="1">
    <location>
        <begin position="531"/>
        <end position="557"/>
    </location>
</feature>
<sequence>MKQKTKILAAFAVTSALIFASCSNSDSAMPGKTKNSAIAQPGEGLKIAVYTFDPGALDQTLDSDGWGSGMESQINRNDSAFTLCEGADTETGNIEFNGGAIYGCPQDDYVLVHYSGTITAPGEAGQSRSVAFNMTADDGTSLAIDGQSVIESWTVKPCSSATGETTMEAGKQVAIDAWYFEYRGEQCNGLYWSIDGGEMTVVPPSAFTPGDVKAPETSVAPEEETTTTVAGEVSTSDAGFGPNLVVNPSNEEGTNGWSYTGDVYVGNGFGYDNGEWQRPRSGTAIAATSYWLGTRSQTVSLSSESDEYLDTSPEIAVSTWFNGRCGGRFFMRAELLDADGNVLESKNVGSEGDLQYVHESDWEDQSWVQHSLSFTGYPAGARSVRYTDGGQDGCWWWGYYGADMDDTEVRVKANTSTTSTEPATPVEVTTTTVADDKPLPVDAPTEVVVDDKAKDFTCSESCVAGFAAAAGLPNGEVSVSVDGGTAVALTGTNAVPLTADAKSLVFTVASGGKTKDITVAVKRTAVEASDTTVAPSEGSDTTVAAGTDSGTSDDSSGSSPILWIIIALIVIAVIAYLVRRSQASKA</sequence>
<protein>
    <submittedName>
        <fullName evidence="5">Unannotated protein</fullName>
    </submittedName>
</protein>
<dbReference type="InterPro" id="IPR008979">
    <property type="entry name" value="Galactose-bd-like_sf"/>
</dbReference>
<dbReference type="SUPFAM" id="SSF49785">
    <property type="entry name" value="Galactose-binding domain-like"/>
    <property type="match status" value="1"/>
</dbReference>
<evidence type="ECO:0000259" key="4">
    <source>
        <dbReference type="PROSITE" id="PS51820"/>
    </source>
</evidence>
<reference evidence="5" key="1">
    <citation type="submission" date="2020-05" db="EMBL/GenBank/DDBJ databases">
        <authorList>
            <person name="Chiriac C."/>
            <person name="Salcher M."/>
            <person name="Ghai R."/>
            <person name="Kavagutti S V."/>
        </authorList>
    </citation>
    <scope>NUCLEOTIDE SEQUENCE</scope>
</reference>
<evidence type="ECO:0000256" key="1">
    <source>
        <dbReference type="SAM" id="MobiDB-lite"/>
    </source>
</evidence>
<dbReference type="GO" id="GO:0031146">
    <property type="term" value="P:SCF-dependent proteasomal ubiquitin-dependent protein catabolic process"/>
    <property type="evidence" value="ECO:0007669"/>
    <property type="project" value="TreeGrafter"/>
</dbReference>
<dbReference type="Gene3D" id="3.90.182.10">
    <property type="entry name" value="Toxin - Anthrax Protective Antigen,domain 1"/>
    <property type="match status" value="1"/>
</dbReference>
<keyword evidence="2" id="KW-0472">Membrane</keyword>
<feature type="domain" description="PA14" evidence="4">
    <location>
        <begin position="63"/>
        <end position="206"/>
    </location>
</feature>
<feature type="compositionally biased region" description="Low complexity" evidence="1">
    <location>
        <begin position="546"/>
        <end position="557"/>
    </location>
</feature>
<dbReference type="InterPro" id="IPR007397">
    <property type="entry name" value="F-box-assoc_dom"/>
</dbReference>
<dbReference type="GO" id="GO:0019005">
    <property type="term" value="C:SCF ubiquitin ligase complex"/>
    <property type="evidence" value="ECO:0007669"/>
    <property type="project" value="TreeGrafter"/>
</dbReference>
<feature type="compositionally biased region" description="Low complexity" evidence="1">
    <location>
        <begin position="222"/>
        <end position="236"/>
    </location>
</feature>
<organism evidence="5">
    <name type="scientific">freshwater metagenome</name>
    <dbReference type="NCBI Taxonomy" id="449393"/>
    <lineage>
        <taxon>unclassified sequences</taxon>
        <taxon>metagenomes</taxon>
        <taxon>ecological metagenomes</taxon>
    </lineage>
</organism>
<dbReference type="GO" id="GO:0005737">
    <property type="term" value="C:cytoplasm"/>
    <property type="evidence" value="ECO:0007669"/>
    <property type="project" value="TreeGrafter"/>
</dbReference>